<dbReference type="InterPro" id="IPR024654">
    <property type="entry name" value="Calcineurin-like_PHP_lpxH"/>
</dbReference>
<sequence>MRLAVLSDIHGNLEAYTAVLADIDQAGADQIALLGDIVGYGPDPEACVALTRELGLPSVMGNHELGMCRRQELAWFNPTARRSLEQNMALISQQSLEWLATLPVYLVLDCCRLVHGAPPDSPRTYYFELDRKEILRRMGLIDEPLCLVGHSHELAMAHLPATGGLERLNLKQGMHRLKAGDRYLINAGAVGQPRDGDKRAKYVIVDREEGTLEVRCVEYDARATVEKIRRLGLPQFNADRLL</sequence>
<evidence type="ECO:0000256" key="1">
    <source>
        <dbReference type="ARBA" id="ARBA00008950"/>
    </source>
</evidence>
<dbReference type="KEGG" id="dmp:FAK_23610"/>
<proteinExistence type="inferred from homology"/>
<dbReference type="InterPro" id="IPR050126">
    <property type="entry name" value="Ap4A_hydrolase"/>
</dbReference>
<accession>A0AAU9EUI7</accession>
<dbReference type="Gene3D" id="3.60.21.10">
    <property type="match status" value="1"/>
</dbReference>
<dbReference type="AlphaFoldDB" id="A0AAU9EUI7"/>
<evidence type="ECO:0000313" key="3">
    <source>
        <dbReference type="EMBL" id="BEQ15295.1"/>
    </source>
</evidence>
<gene>
    <name evidence="3" type="ORF">FAK_23610</name>
</gene>
<dbReference type="CDD" id="cd00838">
    <property type="entry name" value="MPP_superfamily"/>
    <property type="match status" value="1"/>
</dbReference>
<evidence type="ECO:0000259" key="2">
    <source>
        <dbReference type="Pfam" id="PF12850"/>
    </source>
</evidence>
<dbReference type="PANTHER" id="PTHR42850:SF2">
    <property type="entry name" value="BLL5683 PROTEIN"/>
    <property type="match status" value="1"/>
</dbReference>
<dbReference type="SUPFAM" id="SSF56300">
    <property type="entry name" value="Metallo-dependent phosphatases"/>
    <property type="match status" value="1"/>
</dbReference>
<name>A0AAU9EUI7_9BACT</name>
<evidence type="ECO:0000313" key="4">
    <source>
        <dbReference type="Proteomes" id="UP001366166"/>
    </source>
</evidence>
<dbReference type="Proteomes" id="UP001366166">
    <property type="component" value="Chromosome"/>
</dbReference>
<dbReference type="PANTHER" id="PTHR42850">
    <property type="entry name" value="METALLOPHOSPHOESTERASE"/>
    <property type="match status" value="1"/>
</dbReference>
<protein>
    <submittedName>
        <fullName evidence="3">Serine/threonine protein phosphatase</fullName>
    </submittedName>
</protein>
<reference evidence="4" key="1">
    <citation type="journal article" date="2023" name="Arch. Microbiol.">
        <title>Desulfoferula mesophilus gen. nov. sp. nov., a mesophilic sulfate-reducing bacterium isolated from a brackish lake sediment.</title>
        <authorList>
            <person name="Watanabe T."/>
            <person name="Yabe T."/>
            <person name="Tsuji J.M."/>
            <person name="Fukui M."/>
        </authorList>
    </citation>
    <scope>NUCLEOTIDE SEQUENCE [LARGE SCALE GENOMIC DNA]</scope>
    <source>
        <strain evidence="4">12FAK</strain>
    </source>
</reference>
<dbReference type="InterPro" id="IPR029052">
    <property type="entry name" value="Metallo-depent_PP-like"/>
</dbReference>
<dbReference type="RefSeq" id="WP_338599513.1">
    <property type="nucleotide sequence ID" value="NZ_AP028679.1"/>
</dbReference>
<keyword evidence="4" id="KW-1185">Reference proteome</keyword>
<dbReference type="PIRSF" id="PIRSF000883">
    <property type="entry name" value="Pesterase_MJ0912"/>
    <property type="match status" value="1"/>
</dbReference>
<dbReference type="GO" id="GO:0005737">
    <property type="term" value="C:cytoplasm"/>
    <property type="evidence" value="ECO:0007669"/>
    <property type="project" value="TreeGrafter"/>
</dbReference>
<organism evidence="3 4">
    <name type="scientific">Desulfoferula mesophila</name>
    <dbReference type="NCBI Taxonomy" id="3058419"/>
    <lineage>
        <taxon>Bacteria</taxon>
        <taxon>Pseudomonadati</taxon>
        <taxon>Thermodesulfobacteriota</taxon>
        <taxon>Desulfarculia</taxon>
        <taxon>Desulfarculales</taxon>
        <taxon>Desulfarculaceae</taxon>
        <taxon>Desulfoferula</taxon>
    </lineage>
</organism>
<dbReference type="Pfam" id="PF12850">
    <property type="entry name" value="Metallophos_2"/>
    <property type="match status" value="1"/>
</dbReference>
<dbReference type="InterPro" id="IPR011152">
    <property type="entry name" value="Pesterase_MJ0912"/>
</dbReference>
<comment type="similarity">
    <text evidence="1">Belongs to the metallophosphoesterase superfamily. YfcE family.</text>
</comment>
<dbReference type="GO" id="GO:0016791">
    <property type="term" value="F:phosphatase activity"/>
    <property type="evidence" value="ECO:0007669"/>
    <property type="project" value="TreeGrafter"/>
</dbReference>
<dbReference type="EMBL" id="AP028679">
    <property type="protein sequence ID" value="BEQ15295.1"/>
    <property type="molecule type" value="Genomic_DNA"/>
</dbReference>
<feature type="domain" description="Calcineurin-like phosphoesterase" evidence="2">
    <location>
        <begin position="1"/>
        <end position="209"/>
    </location>
</feature>